<gene>
    <name evidence="3" type="ORF">GGX14DRAFT_353807</name>
</gene>
<feature type="region of interest" description="Disordered" evidence="1">
    <location>
        <begin position="51"/>
        <end position="117"/>
    </location>
</feature>
<dbReference type="Pfam" id="PF18759">
    <property type="entry name" value="Plavaka"/>
    <property type="match status" value="1"/>
</dbReference>
<sequence length="969" mass="108601">MSTQPARRKFATASFPCTFPACKKLCTSSGGLTRHKASHATLPTATRATSAIPANGGIAQSNNVVGDADEPPNSISPPPSPIPRRSPPPQIITPPLQRGTTIERHPILDGTPCDLDGYDLPPGTSPPPWDELTNNDYSPFRSRPEFEFAQFLYTRLEVSGDALDDLAQLLAALYPSDDPPFANHSDLYATIDAIQQGDVPWQSFSVKYVGPLPEVGDVPVWMTDTFEVWFRCPLALFEKQLGNPDFKDEIDWAPKRVYKDRKRQYTDLFSGNWVWEQADKISIDPETHGAMFVPGVFGSDKTTVSVGTGNTEFYPFYGGIGNIFNSTRRAHREGISLIGFLSIPKTTRQYSGSKDFRKFRRQLFHASIGRILQSLKPHMTKPRITRCADGHYRRAIYGIGPYIADYPEQALLACIVQGHCPTCLSPSDDLDQQSAHRCAEHTEVLMDTLSLKELWDNFGIVGDIIPFTSGFPRADIHELISVDLLHQIVKGCFKDHVVDWVEAYVYATNEKADADRILADIDRRIAVTPPFPGLRHFPVGRGFKQWTGNDSKGLMKVYLPAISGRVPSEVVKTVADLTEFCYLVRRSVIDEDKLLGIDAAVERFHEHREVFRVVRPEGFSLPRQHALVHYRPGIQAFGAPNGLCSSITESKHIKAVKKPYRRSSRNKPLGQMLLTNQRLDKLEAARVDFTARGMMRGPLIPFYGPSLPDVPEIGLPRDNVDDDDDHGDVAGPTCLGEVKLAKTYVRKVPRDVHQLAKYIQQPRLHELIRRFLFMQLNPAVSESASSCVHLSECPEFSERVFIYNSARAVFYAPSDVCGIGGMHHERIRAVKSWYRGPPRYDCALIEHDPDGVGFRGLTAARVRLLFRFNFRGIDYPCALIHWFSTHGDEPCPDTGMWIVKPDWVRGSGRAQPELEVVHLDSILRAAHLIGVAGKDYIPPNNFDCSDSLDAFDAFYVNKYADHHSHEIVF</sequence>
<name>A0AAD6VSC9_9AGAR</name>
<proteinExistence type="predicted"/>
<dbReference type="EMBL" id="JARJCW010000008">
    <property type="protein sequence ID" value="KAJ7221402.1"/>
    <property type="molecule type" value="Genomic_DNA"/>
</dbReference>
<dbReference type="InterPro" id="IPR041078">
    <property type="entry name" value="Plavaka"/>
</dbReference>
<evidence type="ECO:0000259" key="2">
    <source>
        <dbReference type="PROSITE" id="PS00028"/>
    </source>
</evidence>
<evidence type="ECO:0000313" key="4">
    <source>
        <dbReference type="Proteomes" id="UP001219525"/>
    </source>
</evidence>
<feature type="domain" description="C2H2-type" evidence="2">
    <location>
        <begin position="17"/>
        <end position="39"/>
    </location>
</feature>
<protein>
    <recommendedName>
        <fullName evidence="2">C2H2-type domain-containing protein</fullName>
    </recommendedName>
</protein>
<accession>A0AAD6VSC9</accession>
<organism evidence="3 4">
    <name type="scientific">Mycena pura</name>
    <dbReference type="NCBI Taxonomy" id="153505"/>
    <lineage>
        <taxon>Eukaryota</taxon>
        <taxon>Fungi</taxon>
        <taxon>Dikarya</taxon>
        <taxon>Basidiomycota</taxon>
        <taxon>Agaricomycotina</taxon>
        <taxon>Agaricomycetes</taxon>
        <taxon>Agaricomycetidae</taxon>
        <taxon>Agaricales</taxon>
        <taxon>Marasmiineae</taxon>
        <taxon>Mycenaceae</taxon>
        <taxon>Mycena</taxon>
    </lineage>
</organism>
<reference evidence="3" key="1">
    <citation type="submission" date="2023-03" db="EMBL/GenBank/DDBJ databases">
        <title>Massive genome expansion in bonnet fungi (Mycena s.s.) driven by repeated elements and novel gene families across ecological guilds.</title>
        <authorList>
            <consortium name="Lawrence Berkeley National Laboratory"/>
            <person name="Harder C.B."/>
            <person name="Miyauchi S."/>
            <person name="Viragh M."/>
            <person name="Kuo A."/>
            <person name="Thoen E."/>
            <person name="Andreopoulos B."/>
            <person name="Lu D."/>
            <person name="Skrede I."/>
            <person name="Drula E."/>
            <person name="Henrissat B."/>
            <person name="Morin E."/>
            <person name="Kohler A."/>
            <person name="Barry K."/>
            <person name="LaButti K."/>
            <person name="Morin E."/>
            <person name="Salamov A."/>
            <person name="Lipzen A."/>
            <person name="Mereny Z."/>
            <person name="Hegedus B."/>
            <person name="Baldrian P."/>
            <person name="Stursova M."/>
            <person name="Weitz H."/>
            <person name="Taylor A."/>
            <person name="Grigoriev I.V."/>
            <person name="Nagy L.G."/>
            <person name="Martin F."/>
            <person name="Kauserud H."/>
        </authorList>
    </citation>
    <scope>NUCLEOTIDE SEQUENCE</scope>
    <source>
        <strain evidence="3">9144</strain>
    </source>
</reference>
<keyword evidence="4" id="KW-1185">Reference proteome</keyword>
<dbReference type="PROSITE" id="PS00028">
    <property type="entry name" value="ZINC_FINGER_C2H2_1"/>
    <property type="match status" value="1"/>
</dbReference>
<evidence type="ECO:0000313" key="3">
    <source>
        <dbReference type="EMBL" id="KAJ7221402.1"/>
    </source>
</evidence>
<dbReference type="Proteomes" id="UP001219525">
    <property type="component" value="Unassembled WGS sequence"/>
</dbReference>
<dbReference type="AlphaFoldDB" id="A0AAD6VSC9"/>
<comment type="caution">
    <text evidence="3">The sequence shown here is derived from an EMBL/GenBank/DDBJ whole genome shotgun (WGS) entry which is preliminary data.</text>
</comment>
<dbReference type="InterPro" id="IPR013087">
    <property type="entry name" value="Znf_C2H2_type"/>
</dbReference>
<feature type="compositionally biased region" description="Pro residues" evidence="1">
    <location>
        <begin position="74"/>
        <end position="92"/>
    </location>
</feature>
<evidence type="ECO:0000256" key="1">
    <source>
        <dbReference type="SAM" id="MobiDB-lite"/>
    </source>
</evidence>